<gene>
    <name evidence="4" type="primary">EHMT</name>
    <name evidence="4" type="ORF">TSPGSL018_12211</name>
</gene>
<dbReference type="Pfam" id="PF00023">
    <property type="entry name" value="Ank"/>
    <property type="match status" value="1"/>
</dbReference>
<evidence type="ECO:0000256" key="2">
    <source>
        <dbReference type="ARBA" id="ARBA00023043"/>
    </source>
</evidence>
<dbReference type="EMBL" id="GBEZ01005701">
    <property type="protein sequence ID" value="JAC79637.1"/>
    <property type="molecule type" value="Transcribed_RNA"/>
</dbReference>
<keyword evidence="2 3" id="KW-0040">ANK repeat</keyword>
<accession>A0A061S3D0</accession>
<dbReference type="Pfam" id="PF12796">
    <property type="entry name" value="Ank_2"/>
    <property type="match status" value="2"/>
</dbReference>
<feature type="repeat" description="ANK" evidence="3">
    <location>
        <begin position="155"/>
        <end position="187"/>
    </location>
</feature>
<reference evidence="4" key="1">
    <citation type="submission" date="2014-05" db="EMBL/GenBank/DDBJ databases">
        <title>The transcriptome of the halophilic microalga Tetraselmis sp. GSL018 isolated from the Great Salt Lake, Utah.</title>
        <authorList>
            <person name="Jinkerson R.E."/>
            <person name="D'Adamo S."/>
            <person name="Posewitz M.C."/>
        </authorList>
    </citation>
    <scope>NUCLEOTIDE SEQUENCE</scope>
    <source>
        <strain evidence="4">GSL018</strain>
    </source>
</reference>
<organism evidence="4">
    <name type="scientific">Tetraselmis sp. GSL018</name>
    <dbReference type="NCBI Taxonomy" id="582737"/>
    <lineage>
        <taxon>Eukaryota</taxon>
        <taxon>Viridiplantae</taxon>
        <taxon>Chlorophyta</taxon>
        <taxon>core chlorophytes</taxon>
        <taxon>Chlorodendrophyceae</taxon>
        <taxon>Chlorodendrales</taxon>
        <taxon>Chlorodendraceae</taxon>
        <taxon>Tetraselmis</taxon>
    </lineage>
</organism>
<dbReference type="InterPro" id="IPR002110">
    <property type="entry name" value="Ankyrin_rpt"/>
</dbReference>
<feature type="repeat" description="ANK" evidence="3">
    <location>
        <begin position="122"/>
        <end position="154"/>
    </location>
</feature>
<evidence type="ECO:0000256" key="3">
    <source>
        <dbReference type="PROSITE-ProRule" id="PRU00023"/>
    </source>
</evidence>
<dbReference type="SMART" id="SM00248">
    <property type="entry name" value="ANK"/>
    <property type="match status" value="5"/>
</dbReference>
<dbReference type="InterPro" id="IPR036770">
    <property type="entry name" value="Ankyrin_rpt-contain_sf"/>
</dbReference>
<dbReference type="Gene3D" id="1.25.40.20">
    <property type="entry name" value="Ankyrin repeat-containing domain"/>
    <property type="match status" value="3"/>
</dbReference>
<keyword evidence="4" id="KW-0489">Methyltransferase</keyword>
<feature type="repeat" description="ANK" evidence="3">
    <location>
        <begin position="88"/>
        <end position="115"/>
    </location>
</feature>
<dbReference type="PROSITE" id="PS50297">
    <property type="entry name" value="ANK_REP_REGION"/>
    <property type="match status" value="5"/>
</dbReference>
<keyword evidence="4" id="KW-0808">Transferase</keyword>
<feature type="repeat" description="ANK" evidence="3">
    <location>
        <begin position="55"/>
        <end position="87"/>
    </location>
</feature>
<name>A0A061S3D0_9CHLO</name>
<keyword evidence="1" id="KW-0677">Repeat</keyword>
<feature type="repeat" description="ANK" evidence="3">
    <location>
        <begin position="188"/>
        <end position="220"/>
    </location>
</feature>
<sequence length="247" mass="26920">MSNKASSEAVEAAGTETIHHAAWRGDRAKIMQFVKQREDLGYPATETLQERDGVTGDTPLHKAVENNQEELVKWLLLQGVMPDVKDNHGVTPLHVAAIKGYFSLVELLLDSDESIKKGVDSNGDTAVHWAATKGHLDVVELLLSRGAAIDIANKQGWTALHRAAFNGRVEVMDRLLNAGASLHAVNQDCNTALHLASHNNHLSAISLLLKWGAKTDMRNAEGLVPDIPKRKDLLDGERGADLGERKL</sequence>
<dbReference type="GO" id="GO:0008168">
    <property type="term" value="F:methyltransferase activity"/>
    <property type="evidence" value="ECO:0007669"/>
    <property type="project" value="UniProtKB-KW"/>
</dbReference>
<dbReference type="AlphaFoldDB" id="A0A061S3D0"/>
<dbReference type="PROSITE" id="PS50088">
    <property type="entry name" value="ANK_REPEAT"/>
    <property type="match status" value="5"/>
</dbReference>
<dbReference type="PANTHER" id="PTHR24171">
    <property type="entry name" value="ANKYRIN REPEAT DOMAIN-CONTAINING PROTEIN 39-RELATED"/>
    <property type="match status" value="1"/>
</dbReference>
<dbReference type="GO" id="GO:0032259">
    <property type="term" value="P:methylation"/>
    <property type="evidence" value="ECO:0007669"/>
    <property type="project" value="UniProtKB-KW"/>
</dbReference>
<evidence type="ECO:0000313" key="4">
    <source>
        <dbReference type="EMBL" id="JAC79637.1"/>
    </source>
</evidence>
<evidence type="ECO:0000256" key="1">
    <source>
        <dbReference type="ARBA" id="ARBA00022737"/>
    </source>
</evidence>
<protein>
    <submittedName>
        <fullName evidence="4">Euchromatic histone-lysine N-methyltransferase</fullName>
    </submittedName>
</protein>
<dbReference type="SUPFAM" id="SSF48403">
    <property type="entry name" value="Ankyrin repeat"/>
    <property type="match status" value="1"/>
</dbReference>
<proteinExistence type="predicted"/>
<dbReference type="PRINTS" id="PR01415">
    <property type="entry name" value="ANKYRIN"/>
</dbReference>